<protein>
    <submittedName>
        <fullName evidence="2">Sigma-70 family RNA polymerase sigma factor</fullName>
    </submittedName>
</protein>
<dbReference type="WBParaSite" id="Hba_10528">
    <property type="protein sequence ID" value="Hba_10528"/>
    <property type="gene ID" value="Hba_10528"/>
</dbReference>
<organism evidence="1 2">
    <name type="scientific">Heterorhabditis bacteriophora</name>
    <name type="common">Entomopathogenic nematode worm</name>
    <dbReference type="NCBI Taxonomy" id="37862"/>
    <lineage>
        <taxon>Eukaryota</taxon>
        <taxon>Metazoa</taxon>
        <taxon>Ecdysozoa</taxon>
        <taxon>Nematoda</taxon>
        <taxon>Chromadorea</taxon>
        <taxon>Rhabditida</taxon>
        <taxon>Rhabditina</taxon>
        <taxon>Rhabditomorpha</taxon>
        <taxon>Strongyloidea</taxon>
        <taxon>Heterorhabditidae</taxon>
        <taxon>Heterorhabditis</taxon>
    </lineage>
</organism>
<proteinExistence type="predicted"/>
<evidence type="ECO:0000313" key="2">
    <source>
        <dbReference type="WBParaSite" id="Hba_10528"/>
    </source>
</evidence>
<evidence type="ECO:0000313" key="1">
    <source>
        <dbReference type="Proteomes" id="UP000095283"/>
    </source>
</evidence>
<reference evidence="2" key="1">
    <citation type="submission" date="2016-11" db="UniProtKB">
        <authorList>
            <consortium name="WormBaseParasite"/>
        </authorList>
    </citation>
    <scope>IDENTIFICATION</scope>
</reference>
<keyword evidence="1" id="KW-1185">Reference proteome</keyword>
<accession>A0A1I7WZC0</accession>
<name>A0A1I7WZC0_HETBA</name>
<dbReference type="AlphaFoldDB" id="A0A1I7WZC0"/>
<sequence>MLNDTIIEFYLKYIRAKLVPKYR</sequence>
<dbReference type="Proteomes" id="UP000095283">
    <property type="component" value="Unplaced"/>
</dbReference>